<keyword evidence="4" id="KW-1185">Reference proteome</keyword>
<evidence type="ECO:0000259" key="2">
    <source>
        <dbReference type="Pfam" id="PF11181"/>
    </source>
</evidence>
<keyword evidence="1" id="KW-0812">Transmembrane</keyword>
<organism evidence="3 4">
    <name type="scientific">Nocardioides gansuensis</name>
    <dbReference type="NCBI Taxonomy" id="2138300"/>
    <lineage>
        <taxon>Bacteria</taxon>
        <taxon>Bacillati</taxon>
        <taxon>Actinomycetota</taxon>
        <taxon>Actinomycetes</taxon>
        <taxon>Propionibacteriales</taxon>
        <taxon>Nocardioidaceae</taxon>
        <taxon>Nocardioides</taxon>
    </lineage>
</organism>
<keyword evidence="1" id="KW-1133">Transmembrane helix</keyword>
<proteinExistence type="predicted"/>
<feature type="transmembrane region" description="Helical" evidence="1">
    <location>
        <begin position="73"/>
        <end position="95"/>
    </location>
</feature>
<dbReference type="EMBL" id="QDGZ01000001">
    <property type="protein sequence ID" value="PVG84421.1"/>
    <property type="molecule type" value="Genomic_DNA"/>
</dbReference>
<dbReference type="OrthoDB" id="3381462at2"/>
<dbReference type="InterPro" id="IPR025889">
    <property type="entry name" value="GSP17M-like_dom"/>
</dbReference>
<evidence type="ECO:0000313" key="3">
    <source>
        <dbReference type="EMBL" id="PVG84421.1"/>
    </source>
</evidence>
<evidence type="ECO:0000313" key="4">
    <source>
        <dbReference type="Proteomes" id="UP000246018"/>
    </source>
</evidence>
<dbReference type="RefSeq" id="WP_116570553.1">
    <property type="nucleotide sequence ID" value="NZ_QDGZ01000001.1"/>
</dbReference>
<evidence type="ECO:0000256" key="1">
    <source>
        <dbReference type="SAM" id="Phobius"/>
    </source>
</evidence>
<gene>
    <name evidence="3" type="ORF">DDE18_02045</name>
</gene>
<name>A0A2T8FFC7_9ACTN</name>
<keyword evidence="1" id="KW-0472">Membrane</keyword>
<accession>A0A2T8FFC7</accession>
<protein>
    <recommendedName>
        <fullName evidence="2">General stress protein 17M-like domain-containing protein</fullName>
    </recommendedName>
</protein>
<comment type="caution">
    <text evidence="3">The sequence shown here is derived from an EMBL/GenBank/DDBJ whole genome shotgun (WGS) entry which is preliminary data.</text>
</comment>
<dbReference type="Proteomes" id="UP000246018">
    <property type="component" value="Unassembled WGS sequence"/>
</dbReference>
<dbReference type="Pfam" id="PF11181">
    <property type="entry name" value="YflT"/>
    <property type="match status" value="1"/>
</dbReference>
<sequence>MSMSTPGAGRPGQTSPLKLDFPQSLAVYDDYETAQRTVDYLADHEFPVEQCMIVGTELKRLERITGRLTWSKIAVGGILSGVWLGTFVGLIFWLFTTANPLGVLVSTALFGALFGLVWALIGYAATRGRRDFSSVTQIVATKYEVLVEHKSAARARELLTGLPGALPNPFQ</sequence>
<feature type="transmembrane region" description="Helical" evidence="1">
    <location>
        <begin position="101"/>
        <end position="125"/>
    </location>
</feature>
<feature type="domain" description="General stress protein 17M-like" evidence="2">
    <location>
        <begin position="24"/>
        <end position="98"/>
    </location>
</feature>
<dbReference type="AlphaFoldDB" id="A0A2T8FFC7"/>
<reference evidence="3 4" key="1">
    <citation type="submission" date="2018-04" db="EMBL/GenBank/DDBJ databases">
        <title>Genome of Nocardioides gansuensis WSJ-1.</title>
        <authorList>
            <person name="Wu S."/>
            <person name="Wang G."/>
        </authorList>
    </citation>
    <scope>NUCLEOTIDE SEQUENCE [LARGE SCALE GENOMIC DNA]</scope>
    <source>
        <strain evidence="3 4">WSJ-1</strain>
    </source>
</reference>